<dbReference type="InterPro" id="IPR051401">
    <property type="entry name" value="GtrA_CellWall_Glycosyl"/>
</dbReference>
<evidence type="ECO:0000256" key="2">
    <source>
        <dbReference type="ARBA" id="ARBA00022448"/>
    </source>
</evidence>
<feature type="transmembrane region" description="Helical" evidence="8">
    <location>
        <begin position="89"/>
        <end position="109"/>
    </location>
</feature>
<dbReference type="Pfam" id="PF04138">
    <property type="entry name" value="GtrA_DPMS_TM"/>
    <property type="match status" value="1"/>
</dbReference>
<comment type="function">
    <text evidence="6 7">Involved in O antigen modification. Involved in the translocation of bactoprenol-linked glucose across the cytoplasmic membrane.</text>
</comment>
<keyword evidence="4 8" id="KW-1133">Transmembrane helix</keyword>
<evidence type="ECO:0000256" key="4">
    <source>
        <dbReference type="ARBA" id="ARBA00022989"/>
    </source>
</evidence>
<dbReference type="GO" id="GO:0000271">
    <property type="term" value="P:polysaccharide biosynthetic process"/>
    <property type="evidence" value="ECO:0007669"/>
    <property type="project" value="InterPro"/>
</dbReference>
<accession>A0A806X8M2</accession>
<evidence type="ECO:0000313" key="11">
    <source>
        <dbReference type="Proteomes" id="UP000069162"/>
    </source>
</evidence>
<comment type="subcellular location">
    <subcellularLocation>
        <location evidence="1">Membrane</location>
        <topology evidence="1">Multi-pass membrane protein</topology>
    </subcellularLocation>
</comment>
<feature type="transmembrane region" description="Helical" evidence="8">
    <location>
        <begin position="38"/>
        <end position="57"/>
    </location>
</feature>
<evidence type="ECO:0000256" key="6">
    <source>
        <dbReference type="ARBA" id="ARBA00025595"/>
    </source>
</evidence>
<dbReference type="InterPro" id="IPR007267">
    <property type="entry name" value="GtrA_DPMS_TM"/>
</dbReference>
<keyword evidence="3 8" id="KW-0812">Transmembrane</keyword>
<evidence type="ECO:0000256" key="5">
    <source>
        <dbReference type="ARBA" id="ARBA00023136"/>
    </source>
</evidence>
<name>A0A806X8M2_9ENTR</name>
<organism evidence="10 11">
    <name type="scientific">[Enterobacter] lignolyticus</name>
    <dbReference type="NCBI Taxonomy" id="1334193"/>
    <lineage>
        <taxon>Bacteria</taxon>
        <taxon>Pseudomonadati</taxon>
        <taxon>Pseudomonadota</taxon>
        <taxon>Gammaproteobacteria</taxon>
        <taxon>Enterobacterales</taxon>
        <taxon>Enterobacteriaceae</taxon>
        <taxon>Pluralibacter</taxon>
    </lineage>
</organism>
<sequence>MLKNFKIYSVIGIINTGLHWIIFFLCGSLGLLQAYSNLVAFAIASTFSYFMNSTFNFKKKANRVGYFLFILGLGSISFLIGALADTFLINKIITLVIFSGVSLILGFIYSKYIVFK</sequence>
<reference evidence="11" key="1">
    <citation type="submission" date="2015-10" db="EMBL/GenBank/DDBJ databases">
        <title>Complete Genome Sequencing of Klebsiella sp. strain G5.</title>
        <authorList>
            <person name="Chan K.-G."/>
            <person name="Chen J.-W."/>
        </authorList>
    </citation>
    <scope>NUCLEOTIDE SEQUENCE [LARGE SCALE GENOMIC DNA]</scope>
    <source>
        <strain evidence="11">G5</strain>
    </source>
</reference>
<protein>
    <recommendedName>
        <fullName evidence="7">Bactoprenol-linked glucose translocase</fullName>
    </recommendedName>
</protein>
<evidence type="ECO:0000313" key="10">
    <source>
        <dbReference type="EMBL" id="ALR77302.1"/>
    </source>
</evidence>
<evidence type="ECO:0000259" key="9">
    <source>
        <dbReference type="Pfam" id="PF04138"/>
    </source>
</evidence>
<dbReference type="RefSeq" id="WP_013365662.1">
    <property type="nucleotide sequence ID" value="NZ_CP012871.1"/>
</dbReference>
<dbReference type="InterPro" id="IPR016480">
    <property type="entry name" value="Glc_translocase_bactprenl-link"/>
</dbReference>
<feature type="transmembrane region" description="Helical" evidence="8">
    <location>
        <begin position="64"/>
        <end position="83"/>
    </location>
</feature>
<keyword evidence="2 7" id="KW-0813">Transport</keyword>
<keyword evidence="5 8" id="KW-0472">Membrane</keyword>
<dbReference type="PIRSF" id="PIRSF006298">
    <property type="entry name" value="GtrA_prd"/>
    <property type="match status" value="1"/>
</dbReference>
<dbReference type="OMA" id="VNTLIHW"/>
<dbReference type="PANTHER" id="PTHR38459">
    <property type="entry name" value="PROPHAGE BACTOPRENOL-LINKED GLUCOSE TRANSLOCASE HOMOLOG"/>
    <property type="match status" value="1"/>
</dbReference>
<dbReference type="PANTHER" id="PTHR38459:SF1">
    <property type="entry name" value="PROPHAGE BACTOPRENOL-LINKED GLUCOSE TRANSLOCASE HOMOLOG"/>
    <property type="match status" value="1"/>
</dbReference>
<dbReference type="KEGG" id="kle:AO703_13675"/>
<evidence type="ECO:0000256" key="7">
    <source>
        <dbReference type="PIRNR" id="PIRNR006298"/>
    </source>
</evidence>
<dbReference type="EMBL" id="CP012871">
    <property type="protein sequence ID" value="ALR77302.1"/>
    <property type="molecule type" value="Genomic_DNA"/>
</dbReference>
<gene>
    <name evidence="10" type="ORF">AO703_13675</name>
</gene>
<proteinExistence type="inferred from homology"/>
<dbReference type="GO" id="GO:0005886">
    <property type="term" value="C:plasma membrane"/>
    <property type="evidence" value="ECO:0007669"/>
    <property type="project" value="TreeGrafter"/>
</dbReference>
<dbReference type="AlphaFoldDB" id="A0A806X8M2"/>
<feature type="transmembrane region" description="Helical" evidence="8">
    <location>
        <begin position="7"/>
        <end position="32"/>
    </location>
</feature>
<evidence type="ECO:0000256" key="1">
    <source>
        <dbReference type="ARBA" id="ARBA00004141"/>
    </source>
</evidence>
<evidence type="ECO:0000256" key="8">
    <source>
        <dbReference type="SAM" id="Phobius"/>
    </source>
</evidence>
<dbReference type="Proteomes" id="UP000069162">
    <property type="component" value="Chromosome"/>
</dbReference>
<feature type="domain" description="GtrA/DPMS transmembrane" evidence="9">
    <location>
        <begin position="8"/>
        <end position="115"/>
    </location>
</feature>
<comment type="similarity">
    <text evidence="7">Belongs to the gtrA family.</text>
</comment>
<dbReference type="OrthoDB" id="5616234at2"/>
<evidence type="ECO:0000256" key="3">
    <source>
        <dbReference type="ARBA" id="ARBA00022692"/>
    </source>
</evidence>